<feature type="region of interest" description="Disordered" evidence="1">
    <location>
        <begin position="61"/>
        <end position="81"/>
    </location>
</feature>
<organism evidence="2 3">
    <name type="scientific">Grimontia marina</name>
    <dbReference type="NCBI Taxonomy" id="646534"/>
    <lineage>
        <taxon>Bacteria</taxon>
        <taxon>Pseudomonadati</taxon>
        <taxon>Pseudomonadota</taxon>
        <taxon>Gammaproteobacteria</taxon>
        <taxon>Vibrionales</taxon>
        <taxon>Vibrionaceae</taxon>
        <taxon>Grimontia</taxon>
    </lineage>
</organism>
<reference evidence="3" key="1">
    <citation type="submission" date="2016-02" db="EMBL/GenBank/DDBJ databases">
        <authorList>
            <person name="Rodrigo-Torres Lidia"/>
            <person name="Arahal R.David."/>
        </authorList>
    </citation>
    <scope>NUCLEOTIDE SEQUENCE [LARGE SCALE GENOMIC DNA]</scope>
    <source>
        <strain evidence="3">CECT 8713</strain>
    </source>
</reference>
<name>A0A128F0C7_9GAMM</name>
<evidence type="ECO:0000256" key="1">
    <source>
        <dbReference type="SAM" id="MobiDB-lite"/>
    </source>
</evidence>
<proteinExistence type="predicted"/>
<dbReference type="EMBL" id="FIZY01000007">
    <property type="protein sequence ID" value="CZF79721.1"/>
    <property type="molecule type" value="Genomic_DNA"/>
</dbReference>
<protein>
    <submittedName>
        <fullName evidence="2">Uncharacterized protein</fullName>
    </submittedName>
</protein>
<gene>
    <name evidence="2" type="ORF">GMA8713_01102</name>
</gene>
<evidence type="ECO:0000313" key="3">
    <source>
        <dbReference type="Proteomes" id="UP000073601"/>
    </source>
</evidence>
<dbReference type="OrthoDB" id="6316117at2"/>
<sequence>MGKQSIVYIGPKAFKRDTVAGTRQVFPRHQPIEVADEVAARLLRFDEVFVEEDELENVLEKQKAEERAKADAEAKDAEEAEKRRVALDMTVTANGETVDLAKMTLPKLRTLVESLDGLDVEPKGAQEKTPEFARRIRDAIRERQDTKGE</sequence>
<evidence type="ECO:0000313" key="2">
    <source>
        <dbReference type="EMBL" id="CZF79721.1"/>
    </source>
</evidence>
<keyword evidence="3" id="KW-1185">Reference proteome</keyword>
<dbReference type="AlphaFoldDB" id="A0A128F0C7"/>
<accession>A0A128F0C7</accession>
<dbReference type="RefSeq" id="WP_062706628.1">
    <property type="nucleotide sequence ID" value="NZ_CAWRCI010000007.1"/>
</dbReference>
<dbReference type="Proteomes" id="UP000073601">
    <property type="component" value="Unassembled WGS sequence"/>
</dbReference>